<proteinExistence type="predicted"/>
<evidence type="ECO:0000313" key="2">
    <source>
        <dbReference type="Proteomes" id="UP000271162"/>
    </source>
</evidence>
<dbReference type="Proteomes" id="UP000271162">
    <property type="component" value="Unassembled WGS sequence"/>
</dbReference>
<reference evidence="1 2" key="2">
    <citation type="submission" date="2018-11" db="EMBL/GenBank/DDBJ databases">
        <authorList>
            <consortium name="Pathogen Informatics"/>
        </authorList>
    </citation>
    <scope>NUCLEOTIDE SEQUENCE [LARGE SCALE GENOMIC DNA]</scope>
</reference>
<dbReference type="AlphaFoldDB" id="A0A0N4YVX1"/>
<protein>
    <submittedName>
        <fullName evidence="1 3">Uncharacterized protein</fullName>
    </submittedName>
</protein>
<sequence>MPTSEEYGCTLAELRALMELRGGEALEKVCFLSLICFFQLLPFISFTHLSKLIHYITL</sequence>
<reference evidence="3" key="1">
    <citation type="submission" date="2017-02" db="UniProtKB">
        <authorList>
            <consortium name="WormBaseParasite"/>
        </authorList>
    </citation>
    <scope>IDENTIFICATION</scope>
</reference>
<accession>A0A0N4YVX1</accession>
<evidence type="ECO:0000313" key="3">
    <source>
        <dbReference type="WBParaSite" id="NBR_0002139301-mRNA-1"/>
    </source>
</evidence>
<keyword evidence="2" id="KW-1185">Reference proteome</keyword>
<organism evidence="3">
    <name type="scientific">Nippostrongylus brasiliensis</name>
    <name type="common">Rat hookworm</name>
    <dbReference type="NCBI Taxonomy" id="27835"/>
    <lineage>
        <taxon>Eukaryota</taxon>
        <taxon>Metazoa</taxon>
        <taxon>Ecdysozoa</taxon>
        <taxon>Nematoda</taxon>
        <taxon>Chromadorea</taxon>
        <taxon>Rhabditida</taxon>
        <taxon>Rhabditina</taxon>
        <taxon>Rhabditomorpha</taxon>
        <taxon>Strongyloidea</taxon>
        <taxon>Heligmosomidae</taxon>
        <taxon>Nippostrongylus</taxon>
    </lineage>
</organism>
<name>A0A0N4YVX1_NIPBR</name>
<evidence type="ECO:0000313" key="1">
    <source>
        <dbReference type="EMBL" id="VDL85141.1"/>
    </source>
</evidence>
<dbReference type="EMBL" id="UYSL01026283">
    <property type="protein sequence ID" value="VDL85141.1"/>
    <property type="molecule type" value="Genomic_DNA"/>
</dbReference>
<gene>
    <name evidence="1" type="ORF">NBR_LOCUS21395</name>
</gene>
<dbReference type="WBParaSite" id="NBR_0002139301-mRNA-1">
    <property type="protein sequence ID" value="NBR_0002139301-mRNA-1"/>
    <property type="gene ID" value="NBR_0002139301"/>
</dbReference>